<sequence length="220" mass="23637">MLRFAQLSARHTSSQSAVISNPVSKTAKGVAYELYVQRTLQCHFGLHVHHQGGSFDRGIDVSGTATIAGHAVSVYGQCKHHVRKLGAEPIRSFVGALERVVRMNHVGNPIADADANCDPYAGNDKPLVGLEMRKNGAFQTTNSCFVLGFVFAHSGYSADAVQFLTTLPAPIIAVATKMDSDRIEAVHLSAGCRSLFPGINVAVQRNFDGSVIPILQFPHV</sequence>
<keyword evidence="2" id="KW-0496">Mitochondrion</keyword>
<dbReference type="Pfam" id="PF10356">
    <property type="entry name" value="RRG7"/>
    <property type="match status" value="1"/>
</dbReference>
<dbReference type="AlphaFoldDB" id="A0A8K0F4N3"/>
<evidence type="ECO:0000313" key="4">
    <source>
        <dbReference type="Proteomes" id="UP000799049"/>
    </source>
</evidence>
<dbReference type="Gene3D" id="3.40.1350.10">
    <property type="match status" value="1"/>
</dbReference>
<evidence type="ECO:0000256" key="2">
    <source>
        <dbReference type="ARBA" id="ARBA00023128"/>
    </source>
</evidence>
<dbReference type="Proteomes" id="UP000799049">
    <property type="component" value="Unassembled WGS sequence"/>
</dbReference>
<gene>
    <name evidence="3" type="ORF">ANDGO_03177</name>
</gene>
<dbReference type="GO" id="GO:0003676">
    <property type="term" value="F:nucleic acid binding"/>
    <property type="evidence" value="ECO:0007669"/>
    <property type="project" value="InterPro"/>
</dbReference>
<name>A0A8K0F4N3_ANDGO</name>
<comment type="caution">
    <text evidence="3">The sequence shown here is derived from an EMBL/GenBank/DDBJ whole genome shotgun (WGS) entry which is preliminary data.</text>
</comment>
<keyword evidence="4" id="KW-1185">Reference proteome</keyword>
<evidence type="ECO:0000313" key="3">
    <source>
        <dbReference type="EMBL" id="KAF0853127.1"/>
    </source>
</evidence>
<proteinExistence type="predicted"/>
<dbReference type="PANTHER" id="PTHR28133:SF1">
    <property type="entry name" value="REQUIRED FOR RESPIRATORY GROWTH PROTEIN 7, MITOCHONDRIAL"/>
    <property type="match status" value="1"/>
</dbReference>
<accession>A0A8K0F4N3</accession>
<comment type="subcellular location">
    <subcellularLocation>
        <location evidence="1">Mitochondrion</location>
    </subcellularLocation>
</comment>
<dbReference type="InterPro" id="IPR011856">
    <property type="entry name" value="tRNA_endonuc-like_dom_sf"/>
</dbReference>
<dbReference type="GO" id="GO:0005739">
    <property type="term" value="C:mitochondrion"/>
    <property type="evidence" value="ECO:0007669"/>
    <property type="project" value="UniProtKB-SubCell"/>
</dbReference>
<organism evidence="3 4">
    <name type="scientific">Andalucia godoyi</name>
    <name type="common">Flagellate</name>
    <dbReference type="NCBI Taxonomy" id="505711"/>
    <lineage>
        <taxon>Eukaryota</taxon>
        <taxon>Discoba</taxon>
        <taxon>Jakobida</taxon>
        <taxon>Andalucina</taxon>
        <taxon>Andaluciidae</taxon>
        <taxon>Andalucia</taxon>
    </lineage>
</organism>
<protein>
    <submittedName>
        <fullName evidence="3">Mitochondrial DUF2034 domain-containing protein</fullName>
    </submittedName>
</protein>
<dbReference type="InterPro" id="IPR018828">
    <property type="entry name" value="RRG7"/>
</dbReference>
<evidence type="ECO:0000256" key="1">
    <source>
        <dbReference type="ARBA" id="ARBA00004173"/>
    </source>
</evidence>
<dbReference type="PANTHER" id="PTHR28133">
    <property type="entry name" value="REQUIRED FOR RESPIRATORY GROWTH PROTEIN 7, MITOCHONDRIAL"/>
    <property type="match status" value="1"/>
</dbReference>
<dbReference type="EMBL" id="VRVR01000002">
    <property type="protein sequence ID" value="KAF0853127.1"/>
    <property type="molecule type" value="Genomic_DNA"/>
</dbReference>
<reference evidence="3" key="1">
    <citation type="submission" date="2019-09" db="EMBL/GenBank/DDBJ databases">
        <title>The Mitochondrial Proteome of the Jakobid, Andalucia godoyi, a Protist With the Most Gene-Rich and Bacteria-Like Mitochondrial Genome.</title>
        <authorList>
            <person name="Gray M.W."/>
            <person name="Burger G."/>
            <person name="Derelle R."/>
            <person name="Klimes V."/>
            <person name="Leger M."/>
            <person name="Sarrasin M."/>
            <person name="Vlcek C."/>
            <person name="Roger A.J."/>
            <person name="Elias M."/>
            <person name="Lang B.F."/>
        </authorList>
    </citation>
    <scope>NUCLEOTIDE SEQUENCE</scope>
    <source>
        <strain evidence="3">And28</strain>
    </source>
</reference>